<gene>
    <name evidence="3" type="ORF">LJ755_10245</name>
    <name evidence="4" type="ORF">MUK71_05880</name>
</gene>
<dbReference type="Gene3D" id="3.30.70.1060">
    <property type="entry name" value="Dimeric alpha+beta barrel"/>
    <property type="match status" value="1"/>
</dbReference>
<dbReference type="RefSeq" id="WP_227904398.1">
    <property type="nucleotide sequence ID" value="NZ_CP094984.1"/>
</dbReference>
<evidence type="ECO:0000256" key="1">
    <source>
        <dbReference type="ARBA" id="ARBA00007689"/>
    </source>
</evidence>
<organism evidence="3 6">
    <name type="scientific">Arthrobacter zhangbolii</name>
    <dbReference type="NCBI Taxonomy" id="2886936"/>
    <lineage>
        <taxon>Bacteria</taxon>
        <taxon>Bacillati</taxon>
        <taxon>Actinomycetota</taxon>
        <taxon>Actinomycetes</taxon>
        <taxon>Micrococcales</taxon>
        <taxon>Micrococcaceae</taxon>
        <taxon>Arthrobacter</taxon>
    </lineage>
</organism>
<sequence length="96" mass="10281">MSIFAVEYVYDADSSELRNEHRPAHREWLQRLADEGRVLSAGAFEDGAGALLLVAAADEAGLHELLKEDPFASVGAISGMKTTAWKPAIGAFADHA</sequence>
<dbReference type="EMBL" id="CP094984">
    <property type="protein sequence ID" value="UON93145.1"/>
    <property type="molecule type" value="Genomic_DNA"/>
</dbReference>
<dbReference type="Proteomes" id="UP001155145">
    <property type="component" value="Unassembled WGS sequence"/>
</dbReference>
<keyword evidence="5" id="KW-1185">Reference proteome</keyword>
<dbReference type="AlphaFoldDB" id="A0A9X1SBN4"/>
<evidence type="ECO:0000313" key="3">
    <source>
        <dbReference type="EMBL" id="MCC3273104.1"/>
    </source>
</evidence>
<dbReference type="EMBL" id="JAJFZT010000006">
    <property type="protein sequence ID" value="MCC3273104.1"/>
    <property type="molecule type" value="Genomic_DNA"/>
</dbReference>
<protein>
    <submittedName>
        <fullName evidence="3">YciI family protein</fullName>
    </submittedName>
</protein>
<dbReference type="SUPFAM" id="SSF54909">
    <property type="entry name" value="Dimeric alpha+beta barrel"/>
    <property type="match status" value="1"/>
</dbReference>
<comment type="similarity">
    <text evidence="1">Belongs to the YciI family.</text>
</comment>
<evidence type="ECO:0000313" key="6">
    <source>
        <dbReference type="Proteomes" id="UP001155145"/>
    </source>
</evidence>
<evidence type="ECO:0000313" key="4">
    <source>
        <dbReference type="EMBL" id="UON93145.1"/>
    </source>
</evidence>
<dbReference type="Proteomes" id="UP000829758">
    <property type="component" value="Chromosome"/>
</dbReference>
<dbReference type="PANTHER" id="PTHR37828:SF1">
    <property type="entry name" value="YCII-RELATED DOMAIN-CONTAINING PROTEIN"/>
    <property type="match status" value="1"/>
</dbReference>
<dbReference type="PANTHER" id="PTHR37828">
    <property type="entry name" value="GSR2449 PROTEIN"/>
    <property type="match status" value="1"/>
</dbReference>
<name>A0A9X1SBN4_9MICC</name>
<dbReference type="InterPro" id="IPR011008">
    <property type="entry name" value="Dimeric_a/b-barrel"/>
</dbReference>
<accession>A0A9X1SBN4</accession>
<evidence type="ECO:0000259" key="2">
    <source>
        <dbReference type="Pfam" id="PF03795"/>
    </source>
</evidence>
<feature type="domain" description="YCII-related" evidence="2">
    <location>
        <begin position="6"/>
        <end position="85"/>
    </location>
</feature>
<dbReference type="Pfam" id="PF03795">
    <property type="entry name" value="YCII"/>
    <property type="match status" value="1"/>
</dbReference>
<evidence type="ECO:0000313" key="5">
    <source>
        <dbReference type="Proteomes" id="UP000829758"/>
    </source>
</evidence>
<dbReference type="InterPro" id="IPR005545">
    <property type="entry name" value="YCII"/>
</dbReference>
<reference evidence="3" key="1">
    <citation type="submission" date="2021-10" db="EMBL/GenBank/DDBJ databases">
        <title>Novel species in genus Arthrobacter.</title>
        <authorList>
            <person name="Liu Y."/>
        </authorList>
    </citation>
    <scope>NUCLEOTIDE SEQUENCE</scope>
    <source>
        <strain evidence="3">Zg-Y462</strain>
        <strain evidence="5">zg-Y462</strain>
    </source>
</reference>
<proteinExistence type="inferred from homology"/>